<dbReference type="Pfam" id="PF13439">
    <property type="entry name" value="Glyco_transf_4"/>
    <property type="match status" value="1"/>
</dbReference>
<dbReference type="InterPro" id="IPR050194">
    <property type="entry name" value="Glycosyltransferase_grp1"/>
</dbReference>
<organism evidence="2 3">
    <name type="scientific">Pseudomonas matsuisoli</name>
    <dbReference type="NCBI Taxonomy" id="1515666"/>
    <lineage>
        <taxon>Bacteria</taxon>
        <taxon>Pseudomonadati</taxon>
        <taxon>Pseudomonadota</taxon>
        <taxon>Gammaproteobacteria</taxon>
        <taxon>Pseudomonadales</taxon>
        <taxon>Pseudomonadaceae</taxon>
        <taxon>Pseudomonas</taxon>
    </lineage>
</organism>
<accession>A0A917Q234</accession>
<name>A0A917Q234_9PSED</name>
<sequence>MLITIVTETYPPDVNGVALTVHGLEQRLRQFGHQVTVLRPRRSGETDVPDTDLMRSIRLPRYPDLRLGLPAYLHLRRSWKKARPDVIYVATEGPLGASAVWAARSFGIPVATGYHTRFDQYMSRYGLGLLTRATEAWMRLLHNAGSATVVSTQALANELQTAGYQNVFLAPRAVDTSRFDSSFRTAALRKHWGATADTPVFLHVGRVAAEKNIELAIRAFRKVQQTSPKARMVLVGDGPLRTGLQAANPDLLFAGTQHGEALAAHYASADIFLFPSTTETFGNVTLEAMASGLAVVAFDDGAAREHIIDGVNGRLAPPEDETVFIAAACELVQGARLRRALGEAGRGTVLKLDPVTVARTFEQMLIALTASNPVVRFRSTGESMP</sequence>
<keyword evidence="2" id="KW-0808">Transferase</keyword>
<keyword evidence="3" id="KW-1185">Reference proteome</keyword>
<dbReference type="Proteomes" id="UP000635983">
    <property type="component" value="Unassembled WGS sequence"/>
</dbReference>
<dbReference type="GO" id="GO:0016757">
    <property type="term" value="F:glycosyltransferase activity"/>
    <property type="evidence" value="ECO:0007669"/>
    <property type="project" value="TreeGrafter"/>
</dbReference>
<feature type="domain" description="Glycosyltransferase subfamily 4-like N-terminal" evidence="1">
    <location>
        <begin position="14"/>
        <end position="178"/>
    </location>
</feature>
<dbReference type="EMBL" id="BMPO01000009">
    <property type="protein sequence ID" value="GGK06874.1"/>
    <property type="molecule type" value="Genomic_DNA"/>
</dbReference>
<evidence type="ECO:0000313" key="3">
    <source>
        <dbReference type="Proteomes" id="UP000635983"/>
    </source>
</evidence>
<dbReference type="RefSeq" id="WP_188985263.1">
    <property type="nucleotide sequence ID" value="NZ_BMPO01000009.1"/>
</dbReference>
<reference evidence="2" key="2">
    <citation type="submission" date="2020-09" db="EMBL/GenBank/DDBJ databases">
        <authorList>
            <person name="Sun Q."/>
            <person name="Ohkuma M."/>
        </authorList>
    </citation>
    <scope>NUCLEOTIDE SEQUENCE</scope>
    <source>
        <strain evidence="2">JCM 30078</strain>
    </source>
</reference>
<dbReference type="CDD" id="cd03814">
    <property type="entry name" value="GT4-like"/>
    <property type="match status" value="1"/>
</dbReference>
<proteinExistence type="predicted"/>
<dbReference type="Gene3D" id="3.40.50.2000">
    <property type="entry name" value="Glycogen Phosphorylase B"/>
    <property type="match status" value="2"/>
</dbReference>
<protein>
    <submittedName>
        <fullName evidence="2">Glycosyl transferase</fullName>
    </submittedName>
</protein>
<gene>
    <name evidence="2" type="primary">gtrB</name>
    <name evidence="2" type="ORF">GCM10009304_36380</name>
</gene>
<evidence type="ECO:0000259" key="1">
    <source>
        <dbReference type="Pfam" id="PF13439"/>
    </source>
</evidence>
<comment type="caution">
    <text evidence="2">The sequence shown here is derived from an EMBL/GenBank/DDBJ whole genome shotgun (WGS) entry which is preliminary data.</text>
</comment>
<reference evidence="2" key="1">
    <citation type="journal article" date="2014" name="Int. J. Syst. Evol. Microbiol.">
        <title>Complete genome sequence of Corynebacterium casei LMG S-19264T (=DSM 44701T), isolated from a smear-ripened cheese.</title>
        <authorList>
            <consortium name="US DOE Joint Genome Institute (JGI-PGF)"/>
            <person name="Walter F."/>
            <person name="Albersmeier A."/>
            <person name="Kalinowski J."/>
            <person name="Ruckert C."/>
        </authorList>
    </citation>
    <scope>NUCLEOTIDE SEQUENCE</scope>
    <source>
        <strain evidence="2">JCM 30078</strain>
    </source>
</reference>
<dbReference type="PANTHER" id="PTHR45947:SF3">
    <property type="entry name" value="SULFOQUINOVOSYL TRANSFERASE SQD2"/>
    <property type="match status" value="1"/>
</dbReference>
<dbReference type="SUPFAM" id="SSF53756">
    <property type="entry name" value="UDP-Glycosyltransferase/glycogen phosphorylase"/>
    <property type="match status" value="1"/>
</dbReference>
<dbReference type="Pfam" id="PF13692">
    <property type="entry name" value="Glyco_trans_1_4"/>
    <property type="match status" value="1"/>
</dbReference>
<dbReference type="InterPro" id="IPR028098">
    <property type="entry name" value="Glyco_trans_4-like_N"/>
</dbReference>
<dbReference type="PANTHER" id="PTHR45947">
    <property type="entry name" value="SULFOQUINOVOSYL TRANSFERASE SQD2"/>
    <property type="match status" value="1"/>
</dbReference>
<evidence type="ECO:0000313" key="2">
    <source>
        <dbReference type="EMBL" id="GGK06874.1"/>
    </source>
</evidence>
<dbReference type="AlphaFoldDB" id="A0A917Q234"/>